<protein>
    <submittedName>
        <fullName evidence="7">Carbohydrate kinase</fullName>
    </submittedName>
</protein>
<dbReference type="InterPro" id="IPR050306">
    <property type="entry name" value="PfkB_Carbo_kinase"/>
</dbReference>
<dbReference type="Pfam" id="PF00294">
    <property type="entry name" value="PfkB"/>
    <property type="match status" value="1"/>
</dbReference>
<sequence length="325" mass="34462">MILVIGEALIDLIGTEGEAGQYVAVVGGANANVALALARRGEPQQFLGRISSDGFGKQIRNHLASNSVGLGLSVAASEQTSLAVATIDRQGVASYSFYVDGTADWGWTEQELPTQAKVSELGAKAVQYGCLGMAIGPGNLVIENWLKGLADAGSVTLSHDLNIRSALGFDREVELERVLRINSFSHIIKASDADIEWLYDLPEGSNLDEIAFSWAENSKLVLITRGSEGADIFHHGNKVRVPAPKISLVDTVGAGDTFMANFLAELSQRDGLGSNPSMRIERLSAEDLRASAAVAVVAAGIVCERKGCEPPSLRETTARLQGSLE</sequence>
<dbReference type="SUPFAM" id="SSF53613">
    <property type="entry name" value="Ribokinase-like"/>
    <property type="match status" value="1"/>
</dbReference>
<dbReference type="InterPro" id="IPR029056">
    <property type="entry name" value="Ribokinase-like"/>
</dbReference>
<dbReference type="Proteomes" id="UP000501003">
    <property type="component" value="Chromosome"/>
</dbReference>
<dbReference type="Gene3D" id="3.40.1190.20">
    <property type="match status" value="1"/>
</dbReference>
<dbReference type="GO" id="GO:0005524">
    <property type="term" value="F:ATP binding"/>
    <property type="evidence" value="ECO:0007669"/>
    <property type="project" value="UniProtKB-KW"/>
</dbReference>
<dbReference type="KEGG" id="aqg:HRU87_06110"/>
<gene>
    <name evidence="7" type="ORF">HRU87_06110</name>
</gene>
<proteinExistence type="inferred from homology"/>
<evidence type="ECO:0000313" key="7">
    <source>
        <dbReference type="EMBL" id="QKJ25733.1"/>
    </source>
</evidence>
<dbReference type="InterPro" id="IPR011611">
    <property type="entry name" value="PfkB_dom"/>
</dbReference>
<comment type="similarity">
    <text evidence="1">Belongs to the carbohydrate kinase PfkB family.</text>
</comment>
<evidence type="ECO:0000256" key="2">
    <source>
        <dbReference type="ARBA" id="ARBA00022679"/>
    </source>
</evidence>
<evidence type="ECO:0000259" key="6">
    <source>
        <dbReference type="Pfam" id="PF00294"/>
    </source>
</evidence>
<dbReference type="EMBL" id="CP054056">
    <property type="protein sequence ID" value="QKJ25733.1"/>
    <property type="molecule type" value="Genomic_DNA"/>
</dbReference>
<evidence type="ECO:0000256" key="3">
    <source>
        <dbReference type="ARBA" id="ARBA00022741"/>
    </source>
</evidence>
<keyword evidence="8" id="KW-1185">Reference proteome</keyword>
<evidence type="ECO:0000313" key="8">
    <source>
        <dbReference type="Proteomes" id="UP000501003"/>
    </source>
</evidence>
<name>A0A7D4TS11_9MICO</name>
<reference evidence="7 8" key="1">
    <citation type="submission" date="2020-05" db="EMBL/GenBank/DDBJ databases">
        <title>Aquirufa sp. strain 15G-AUS-rot a new Aquirufa species.</title>
        <authorList>
            <person name="Pitt A."/>
            <person name="Hahn M.W."/>
        </authorList>
    </citation>
    <scope>NUCLEOTIDE SEQUENCE [LARGE SCALE GENOMIC DNA]</scope>
    <source>
        <strain evidence="7 8">15G-AUS-rot</strain>
    </source>
</reference>
<evidence type="ECO:0000256" key="1">
    <source>
        <dbReference type="ARBA" id="ARBA00010688"/>
    </source>
</evidence>
<dbReference type="PANTHER" id="PTHR43085:SF1">
    <property type="entry name" value="PSEUDOURIDINE KINASE-RELATED"/>
    <property type="match status" value="1"/>
</dbReference>
<keyword evidence="2" id="KW-0808">Transferase</keyword>
<evidence type="ECO:0000256" key="5">
    <source>
        <dbReference type="ARBA" id="ARBA00022840"/>
    </source>
</evidence>
<evidence type="ECO:0000256" key="4">
    <source>
        <dbReference type="ARBA" id="ARBA00022777"/>
    </source>
</evidence>
<organism evidence="7 8">
    <name type="scientific">Aquiluna borgnonia</name>
    <dbReference type="NCBI Taxonomy" id="2499157"/>
    <lineage>
        <taxon>Bacteria</taxon>
        <taxon>Bacillati</taxon>
        <taxon>Actinomycetota</taxon>
        <taxon>Actinomycetes</taxon>
        <taxon>Micrococcales</taxon>
        <taxon>Microbacteriaceae</taxon>
        <taxon>Luna cluster</taxon>
        <taxon>Luna-1 subcluster</taxon>
        <taxon>Aquiluna</taxon>
    </lineage>
</organism>
<keyword evidence="4 7" id="KW-0418">Kinase</keyword>
<dbReference type="RefSeq" id="WP_173494030.1">
    <property type="nucleotide sequence ID" value="NZ_CP054056.1"/>
</dbReference>
<keyword evidence="5" id="KW-0067">ATP-binding</keyword>
<dbReference type="AlphaFoldDB" id="A0A7D4TS11"/>
<accession>A0A7D4TS11</accession>
<keyword evidence="3" id="KW-0547">Nucleotide-binding</keyword>
<dbReference type="PANTHER" id="PTHR43085">
    <property type="entry name" value="HEXOKINASE FAMILY MEMBER"/>
    <property type="match status" value="1"/>
</dbReference>
<feature type="domain" description="Carbohydrate kinase PfkB" evidence="6">
    <location>
        <begin position="2"/>
        <end position="311"/>
    </location>
</feature>
<dbReference type="GO" id="GO:0016301">
    <property type="term" value="F:kinase activity"/>
    <property type="evidence" value="ECO:0007669"/>
    <property type="project" value="UniProtKB-KW"/>
</dbReference>